<keyword evidence="2" id="KW-1185">Reference proteome</keyword>
<name>A0ABU6ZGE5_9FABA</name>
<dbReference type="Proteomes" id="UP001341840">
    <property type="component" value="Unassembled WGS sequence"/>
</dbReference>
<protein>
    <submittedName>
        <fullName evidence="1">Uncharacterized protein</fullName>
    </submittedName>
</protein>
<proteinExistence type="predicted"/>
<gene>
    <name evidence="1" type="ORF">PIB30_117986</name>
</gene>
<comment type="caution">
    <text evidence="1">The sequence shown here is derived from an EMBL/GenBank/DDBJ whole genome shotgun (WGS) entry which is preliminary data.</text>
</comment>
<evidence type="ECO:0000313" key="2">
    <source>
        <dbReference type="Proteomes" id="UP001341840"/>
    </source>
</evidence>
<dbReference type="EMBL" id="JASCZI010272210">
    <property type="protein sequence ID" value="MED6221039.1"/>
    <property type="molecule type" value="Genomic_DNA"/>
</dbReference>
<reference evidence="1 2" key="1">
    <citation type="journal article" date="2023" name="Plants (Basel)">
        <title>Bridging the Gap: Combining Genomics and Transcriptomics Approaches to Understand Stylosanthes scabra, an Orphan Legume from the Brazilian Caatinga.</title>
        <authorList>
            <person name="Ferreira-Neto J.R.C."/>
            <person name="da Silva M.D."/>
            <person name="Binneck E."/>
            <person name="de Melo N.F."/>
            <person name="da Silva R.H."/>
            <person name="de Melo A.L.T.M."/>
            <person name="Pandolfi V."/>
            <person name="Bustamante F.O."/>
            <person name="Brasileiro-Vidal A.C."/>
            <person name="Benko-Iseppon A.M."/>
        </authorList>
    </citation>
    <scope>NUCLEOTIDE SEQUENCE [LARGE SCALE GENOMIC DNA]</scope>
    <source>
        <tissue evidence="1">Leaves</tissue>
    </source>
</reference>
<evidence type="ECO:0000313" key="1">
    <source>
        <dbReference type="EMBL" id="MED6221039.1"/>
    </source>
</evidence>
<organism evidence="1 2">
    <name type="scientific">Stylosanthes scabra</name>
    <dbReference type="NCBI Taxonomy" id="79078"/>
    <lineage>
        <taxon>Eukaryota</taxon>
        <taxon>Viridiplantae</taxon>
        <taxon>Streptophyta</taxon>
        <taxon>Embryophyta</taxon>
        <taxon>Tracheophyta</taxon>
        <taxon>Spermatophyta</taxon>
        <taxon>Magnoliopsida</taxon>
        <taxon>eudicotyledons</taxon>
        <taxon>Gunneridae</taxon>
        <taxon>Pentapetalae</taxon>
        <taxon>rosids</taxon>
        <taxon>fabids</taxon>
        <taxon>Fabales</taxon>
        <taxon>Fabaceae</taxon>
        <taxon>Papilionoideae</taxon>
        <taxon>50 kb inversion clade</taxon>
        <taxon>dalbergioids sensu lato</taxon>
        <taxon>Dalbergieae</taxon>
        <taxon>Pterocarpus clade</taxon>
        <taxon>Stylosanthes</taxon>
    </lineage>
</organism>
<sequence>MEPRKFEVKFYVFINGKPPFYSNEGGNTFRMLTDHMLLFDLQKVVELPSYQLDQVVLEDEWNHVEIHCLDSPTVLESSLDMAIVKWSGVHVYKQGNHMDGVSFSHPQNRTYDLAARYPWIKNQYTLK</sequence>
<accession>A0ABU6ZGE5</accession>